<evidence type="ECO:0000259" key="13">
    <source>
        <dbReference type="Pfam" id="PF04452"/>
    </source>
</evidence>
<evidence type="ECO:0000256" key="2">
    <source>
        <dbReference type="ARBA" id="ARBA00005528"/>
    </source>
</evidence>
<dbReference type="NCBIfam" id="TIGR00046">
    <property type="entry name" value="RsmE family RNA methyltransferase"/>
    <property type="match status" value="1"/>
</dbReference>
<evidence type="ECO:0000256" key="1">
    <source>
        <dbReference type="ARBA" id="ARBA00004496"/>
    </source>
</evidence>
<keyword evidence="7 12" id="KW-0489">Methyltransferase</keyword>
<proteinExistence type="inferred from homology"/>
<feature type="domain" description="Ribosomal RNA small subunit methyltransferase E PUA-like" evidence="14">
    <location>
        <begin position="20"/>
        <end position="64"/>
    </location>
</feature>
<dbReference type="InterPro" id="IPR015947">
    <property type="entry name" value="PUA-like_sf"/>
</dbReference>
<keyword evidence="5 12" id="KW-0963">Cytoplasm</keyword>
<evidence type="ECO:0000256" key="12">
    <source>
        <dbReference type="PIRNR" id="PIRNR015601"/>
    </source>
</evidence>
<dbReference type="RefSeq" id="WP_132249302.1">
    <property type="nucleotide sequence ID" value="NZ_SMAL01000001.1"/>
</dbReference>
<dbReference type="NCBIfam" id="NF008692">
    <property type="entry name" value="PRK11713.1-5"/>
    <property type="match status" value="1"/>
</dbReference>
<name>A0A4R3MNN7_9FIRM</name>
<evidence type="ECO:0000256" key="5">
    <source>
        <dbReference type="ARBA" id="ARBA00022490"/>
    </source>
</evidence>
<evidence type="ECO:0000313" key="15">
    <source>
        <dbReference type="EMBL" id="TCT16877.1"/>
    </source>
</evidence>
<sequence>MYRFFVDSRQISEKEIIILGDDVNHIKNVLRMEKGECLVICNGQGEDYYCIIDSVENDRVIALIQEKTISETELKTKIYLFQGMPKKDKMELIIQKSVELGVQEIIPVITQRTIIKLEPKKEIKKIERWNAISLSAAKQAKRGIIPKVSNTMSFNEALTFASKELDAVLIPYEKANNISVTKSIIESMKVNSVGIFIGPEGGFEEEEIEKAIKYGAQPISLGKRILRTETAGLTLLSILMYNFEED</sequence>
<dbReference type="EC" id="2.1.1.193" evidence="3 12"/>
<gene>
    <name evidence="15" type="ORF">EDC18_101173</name>
</gene>
<evidence type="ECO:0000259" key="14">
    <source>
        <dbReference type="Pfam" id="PF20260"/>
    </source>
</evidence>
<dbReference type="GO" id="GO:0070042">
    <property type="term" value="F:rRNA (uridine-N3-)-methyltransferase activity"/>
    <property type="evidence" value="ECO:0007669"/>
    <property type="project" value="TreeGrafter"/>
</dbReference>
<keyword evidence="16" id="KW-1185">Reference proteome</keyword>
<dbReference type="SUPFAM" id="SSF88697">
    <property type="entry name" value="PUA domain-like"/>
    <property type="match status" value="1"/>
</dbReference>
<comment type="subcellular location">
    <subcellularLocation>
        <location evidence="1 12">Cytoplasm</location>
    </subcellularLocation>
</comment>
<evidence type="ECO:0000256" key="6">
    <source>
        <dbReference type="ARBA" id="ARBA00022552"/>
    </source>
</evidence>
<organism evidence="15 16">
    <name type="scientific">Natranaerovirga pectinivora</name>
    <dbReference type="NCBI Taxonomy" id="682400"/>
    <lineage>
        <taxon>Bacteria</taxon>
        <taxon>Bacillati</taxon>
        <taxon>Bacillota</taxon>
        <taxon>Clostridia</taxon>
        <taxon>Lachnospirales</taxon>
        <taxon>Natranaerovirgaceae</taxon>
        <taxon>Natranaerovirga</taxon>
    </lineage>
</organism>
<feature type="domain" description="Ribosomal RNA small subunit methyltransferase E methyltransferase" evidence="13">
    <location>
        <begin position="73"/>
        <end position="240"/>
    </location>
</feature>
<evidence type="ECO:0000256" key="11">
    <source>
        <dbReference type="ARBA" id="ARBA00047944"/>
    </source>
</evidence>
<accession>A0A4R3MNN7</accession>
<evidence type="ECO:0000256" key="7">
    <source>
        <dbReference type="ARBA" id="ARBA00022603"/>
    </source>
</evidence>
<dbReference type="InterPro" id="IPR046886">
    <property type="entry name" value="RsmE_MTase_dom"/>
</dbReference>
<comment type="caution">
    <text evidence="15">The sequence shown here is derived from an EMBL/GenBank/DDBJ whole genome shotgun (WGS) entry which is preliminary data.</text>
</comment>
<dbReference type="Pfam" id="PF04452">
    <property type="entry name" value="Methyltrans_RNA"/>
    <property type="match status" value="1"/>
</dbReference>
<keyword evidence="6 12" id="KW-0698">rRNA processing</keyword>
<dbReference type="InterPro" id="IPR046887">
    <property type="entry name" value="RsmE_PUA-like"/>
</dbReference>
<evidence type="ECO:0000313" key="16">
    <source>
        <dbReference type="Proteomes" id="UP000294902"/>
    </source>
</evidence>
<dbReference type="Proteomes" id="UP000294902">
    <property type="component" value="Unassembled WGS sequence"/>
</dbReference>
<keyword evidence="9 12" id="KW-0949">S-adenosyl-L-methionine</keyword>
<comment type="function">
    <text evidence="10 12">Specifically methylates the N3 position of the uracil ring of uridine 1498 (m3U1498) in 16S rRNA. Acts on the fully assembled 30S ribosomal subunit.</text>
</comment>
<dbReference type="GO" id="GO:0005737">
    <property type="term" value="C:cytoplasm"/>
    <property type="evidence" value="ECO:0007669"/>
    <property type="project" value="UniProtKB-SubCell"/>
</dbReference>
<dbReference type="CDD" id="cd18084">
    <property type="entry name" value="RsmE-like"/>
    <property type="match status" value="1"/>
</dbReference>
<dbReference type="Gene3D" id="2.40.240.20">
    <property type="entry name" value="Hypothetical PUA domain-like, domain 1"/>
    <property type="match status" value="1"/>
</dbReference>
<evidence type="ECO:0000256" key="4">
    <source>
        <dbReference type="ARBA" id="ARBA00013673"/>
    </source>
</evidence>
<dbReference type="InterPro" id="IPR029028">
    <property type="entry name" value="Alpha/beta_knot_MTases"/>
</dbReference>
<evidence type="ECO:0000256" key="10">
    <source>
        <dbReference type="ARBA" id="ARBA00025699"/>
    </source>
</evidence>
<comment type="catalytic activity">
    <reaction evidence="11 12">
        <text>uridine(1498) in 16S rRNA + S-adenosyl-L-methionine = N(3)-methyluridine(1498) in 16S rRNA + S-adenosyl-L-homocysteine + H(+)</text>
        <dbReference type="Rhea" id="RHEA:42920"/>
        <dbReference type="Rhea" id="RHEA-COMP:10283"/>
        <dbReference type="Rhea" id="RHEA-COMP:10284"/>
        <dbReference type="ChEBI" id="CHEBI:15378"/>
        <dbReference type="ChEBI" id="CHEBI:57856"/>
        <dbReference type="ChEBI" id="CHEBI:59789"/>
        <dbReference type="ChEBI" id="CHEBI:65315"/>
        <dbReference type="ChEBI" id="CHEBI:74502"/>
        <dbReference type="EC" id="2.1.1.193"/>
    </reaction>
</comment>
<dbReference type="AlphaFoldDB" id="A0A4R3MNN7"/>
<evidence type="ECO:0000256" key="9">
    <source>
        <dbReference type="ARBA" id="ARBA00022691"/>
    </source>
</evidence>
<dbReference type="SUPFAM" id="SSF75217">
    <property type="entry name" value="alpha/beta knot"/>
    <property type="match status" value="1"/>
</dbReference>
<comment type="similarity">
    <text evidence="2 12">Belongs to the RNA methyltransferase RsmE family.</text>
</comment>
<protein>
    <recommendedName>
        <fullName evidence="4 12">Ribosomal RNA small subunit methyltransferase E</fullName>
        <ecNumber evidence="3 12">2.1.1.193</ecNumber>
    </recommendedName>
</protein>
<dbReference type="PANTHER" id="PTHR30027">
    <property type="entry name" value="RIBOSOMAL RNA SMALL SUBUNIT METHYLTRANSFERASE E"/>
    <property type="match status" value="1"/>
</dbReference>
<dbReference type="GO" id="GO:0070475">
    <property type="term" value="P:rRNA base methylation"/>
    <property type="evidence" value="ECO:0007669"/>
    <property type="project" value="TreeGrafter"/>
</dbReference>
<dbReference type="PANTHER" id="PTHR30027:SF3">
    <property type="entry name" value="16S RRNA (URACIL(1498)-N(3))-METHYLTRANSFERASE"/>
    <property type="match status" value="1"/>
</dbReference>
<dbReference type="OrthoDB" id="9815641at2"/>
<reference evidence="15 16" key="1">
    <citation type="submission" date="2019-03" db="EMBL/GenBank/DDBJ databases">
        <title>Genomic Encyclopedia of Type Strains, Phase IV (KMG-IV): sequencing the most valuable type-strain genomes for metagenomic binning, comparative biology and taxonomic classification.</title>
        <authorList>
            <person name="Goeker M."/>
        </authorList>
    </citation>
    <scope>NUCLEOTIDE SEQUENCE [LARGE SCALE GENOMIC DNA]</scope>
    <source>
        <strain evidence="15 16">DSM 24629</strain>
    </source>
</reference>
<evidence type="ECO:0000256" key="8">
    <source>
        <dbReference type="ARBA" id="ARBA00022679"/>
    </source>
</evidence>
<evidence type="ECO:0000256" key="3">
    <source>
        <dbReference type="ARBA" id="ARBA00012328"/>
    </source>
</evidence>
<dbReference type="EMBL" id="SMAL01000001">
    <property type="protein sequence ID" value="TCT16877.1"/>
    <property type="molecule type" value="Genomic_DNA"/>
</dbReference>
<dbReference type="InterPro" id="IPR006700">
    <property type="entry name" value="RsmE"/>
</dbReference>
<keyword evidence="8 12" id="KW-0808">Transferase</keyword>
<dbReference type="Gene3D" id="3.40.1280.10">
    <property type="match status" value="1"/>
</dbReference>
<dbReference type="PIRSF" id="PIRSF015601">
    <property type="entry name" value="MTase_slr0722"/>
    <property type="match status" value="1"/>
</dbReference>
<dbReference type="Pfam" id="PF20260">
    <property type="entry name" value="PUA_4"/>
    <property type="match status" value="1"/>
</dbReference>
<dbReference type="InterPro" id="IPR029026">
    <property type="entry name" value="tRNA_m1G_MTases_N"/>
</dbReference>